<evidence type="ECO:0000256" key="11">
    <source>
        <dbReference type="ARBA" id="ARBA00022777"/>
    </source>
</evidence>
<dbReference type="EMBL" id="JBHUCP010000017">
    <property type="protein sequence ID" value="MFD1532021.1"/>
    <property type="molecule type" value="Genomic_DNA"/>
</dbReference>
<evidence type="ECO:0000256" key="4">
    <source>
        <dbReference type="ARBA" id="ARBA00008883"/>
    </source>
</evidence>
<keyword evidence="6" id="KW-1003">Cell membrane</keyword>
<comment type="catalytic activity">
    <reaction evidence="16">
        <text>L-tyrosyl-[protein] + ATP = O-phospho-L-tyrosyl-[protein] + ADP + H(+)</text>
        <dbReference type="Rhea" id="RHEA:10596"/>
        <dbReference type="Rhea" id="RHEA-COMP:10136"/>
        <dbReference type="Rhea" id="RHEA-COMP:20101"/>
        <dbReference type="ChEBI" id="CHEBI:15378"/>
        <dbReference type="ChEBI" id="CHEBI:30616"/>
        <dbReference type="ChEBI" id="CHEBI:46858"/>
        <dbReference type="ChEBI" id="CHEBI:61978"/>
        <dbReference type="ChEBI" id="CHEBI:456216"/>
        <dbReference type="EC" id="2.7.10.2"/>
    </reaction>
</comment>
<evidence type="ECO:0000256" key="10">
    <source>
        <dbReference type="ARBA" id="ARBA00022741"/>
    </source>
</evidence>
<keyword evidence="7" id="KW-0997">Cell inner membrane</keyword>
<keyword evidence="11" id="KW-0418">Kinase</keyword>
<keyword evidence="15" id="KW-0829">Tyrosine-protein kinase</keyword>
<dbReference type="InterPro" id="IPR025669">
    <property type="entry name" value="AAA_dom"/>
</dbReference>
<evidence type="ECO:0000256" key="8">
    <source>
        <dbReference type="ARBA" id="ARBA00022679"/>
    </source>
</evidence>
<keyword evidence="9 18" id="KW-0812">Transmembrane</keyword>
<comment type="caution">
    <text evidence="21">The sequence shown here is derived from an EMBL/GenBank/DDBJ whole genome shotgun (WGS) entry which is preliminary data.</text>
</comment>
<keyword evidence="14 18" id="KW-0472">Membrane</keyword>
<comment type="similarity">
    <text evidence="4">Belongs to the etk/wzc family.</text>
</comment>
<reference evidence="22" key="1">
    <citation type="journal article" date="2019" name="Int. J. Syst. Evol. Microbiol.">
        <title>The Global Catalogue of Microorganisms (GCM) 10K type strain sequencing project: providing services to taxonomists for standard genome sequencing and annotation.</title>
        <authorList>
            <consortium name="The Broad Institute Genomics Platform"/>
            <consortium name="The Broad Institute Genome Sequencing Center for Infectious Disease"/>
            <person name="Wu L."/>
            <person name="Ma J."/>
        </authorList>
    </citation>
    <scope>NUCLEOTIDE SEQUENCE [LARGE SCALE GENOMIC DNA]</scope>
    <source>
        <strain evidence="22">JCM 12165</strain>
    </source>
</reference>
<gene>
    <name evidence="21" type="ORF">ACFSCY_21550</name>
</gene>
<evidence type="ECO:0000256" key="13">
    <source>
        <dbReference type="ARBA" id="ARBA00022989"/>
    </source>
</evidence>
<comment type="similarity">
    <text evidence="3">Belongs to the CpsD/CapB family.</text>
</comment>
<evidence type="ECO:0000256" key="16">
    <source>
        <dbReference type="ARBA" id="ARBA00051245"/>
    </source>
</evidence>
<evidence type="ECO:0000256" key="1">
    <source>
        <dbReference type="ARBA" id="ARBA00004429"/>
    </source>
</evidence>
<feature type="transmembrane region" description="Helical" evidence="18">
    <location>
        <begin position="14"/>
        <end position="34"/>
    </location>
</feature>
<evidence type="ECO:0000256" key="2">
    <source>
        <dbReference type="ARBA" id="ARBA00006683"/>
    </source>
</evidence>
<feature type="domain" description="Polysaccharide chain length determinant N-terminal" evidence="19">
    <location>
        <begin position="4"/>
        <end position="89"/>
    </location>
</feature>
<dbReference type="InterPro" id="IPR003856">
    <property type="entry name" value="LPS_length_determ_N"/>
</dbReference>
<feature type="region of interest" description="Disordered" evidence="17">
    <location>
        <begin position="204"/>
        <end position="243"/>
    </location>
</feature>
<dbReference type="Pfam" id="PF13614">
    <property type="entry name" value="AAA_31"/>
    <property type="match status" value="1"/>
</dbReference>
<feature type="region of interest" description="Disordered" evidence="17">
    <location>
        <begin position="452"/>
        <end position="494"/>
    </location>
</feature>
<dbReference type="CDD" id="cd05387">
    <property type="entry name" value="BY-kinase"/>
    <property type="match status" value="1"/>
</dbReference>
<evidence type="ECO:0000256" key="14">
    <source>
        <dbReference type="ARBA" id="ARBA00023136"/>
    </source>
</evidence>
<sequence>MTIQDYLRVLREQWLVLLIAVVLGLAGAAAAFFVRPAEYTARLTMYVSSQSGDTTSAAYQGAQLSQQRVTSYVELVSSRRVSEDVIRQLGLAVTPETLAGRITATSALDSVLIDVAVVDENPERAAELANTVGRVFTGLVDELERPVVPGAPQAVAVRVVQPAAVPISPSSTGMSVTLALGLLAGLAVGVGAALARNALDTSVKSPDDLRDAAGAPNLGTIAHDPQVPRRPLTVHEDPQSPRSEAFRQLRTNLQFVDVDKPRKVLVVTSSMPSEGKTTTIVNLAIALASAGSRVLVIEADLRRPKAADLLGLERTAGLTSVLSGRVRAEQVIQPWGGVFDVLASGQLPPNPSELLASRHMEAMLGELREQYDVILIDTPPLLPVTDAAAVAPATDGAILVCRFKQTTRSQVVAAAEALDAVSAPLLGTVFTMVPSTGPRAYAQYNAYYRTDQPVVPAPPPTANNGHRPLPTSHPNPTIPPGTPRRSSTTLRHGR</sequence>
<keyword evidence="13 18" id="KW-1133">Transmembrane helix</keyword>
<dbReference type="InterPro" id="IPR005702">
    <property type="entry name" value="Wzc-like_C"/>
</dbReference>
<comment type="similarity">
    <text evidence="2">Belongs to the CpsC/CapA family.</text>
</comment>
<evidence type="ECO:0000256" key="18">
    <source>
        <dbReference type="SAM" id="Phobius"/>
    </source>
</evidence>
<keyword evidence="22" id="KW-1185">Reference proteome</keyword>
<evidence type="ECO:0000256" key="17">
    <source>
        <dbReference type="SAM" id="MobiDB-lite"/>
    </source>
</evidence>
<evidence type="ECO:0000259" key="20">
    <source>
        <dbReference type="Pfam" id="PF13614"/>
    </source>
</evidence>
<protein>
    <recommendedName>
        <fullName evidence="5">non-specific protein-tyrosine kinase</fullName>
        <ecNumber evidence="5">2.7.10.2</ecNumber>
    </recommendedName>
</protein>
<keyword evidence="10" id="KW-0547">Nucleotide-binding</keyword>
<evidence type="ECO:0000256" key="5">
    <source>
        <dbReference type="ARBA" id="ARBA00011903"/>
    </source>
</evidence>
<evidence type="ECO:0000256" key="3">
    <source>
        <dbReference type="ARBA" id="ARBA00007316"/>
    </source>
</evidence>
<dbReference type="PANTHER" id="PTHR32309:SF13">
    <property type="entry name" value="FERRIC ENTEROBACTIN TRANSPORT PROTEIN FEPE"/>
    <property type="match status" value="1"/>
</dbReference>
<feature type="domain" description="AAA" evidence="20">
    <location>
        <begin position="275"/>
        <end position="393"/>
    </location>
</feature>
<evidence type="ECO:0000256" key="6">
    <source>
        <dbReference type="ARBA" id="ARBA00022475"/>
    </source>
</evidence>
<dbReference type="NCBIfam" id="TIGR01007">
    <property type="entry name" value="eps_fam"/>
    <property type="match status" value="1"/>
</dbReference>
<dbReference type="InterPro" id="IPR050445">
    <property type="entry name" value="Bact_polysacc_biosynth/exp"/>
</dbReference>
<dbReference type="PANTHER" id="PTHR32309">
    <property type="entry name" value="TYROSINE-PROTEIN KINASE"/>
    <property type="match status" value="1"/>
</dbReference>
<dbReference type="Proteomes" id="UP001597145">
    <property type="component" value="Unassembled WGS sequence"/>
</dbReference>
<dbReference type="Gene3D" id="3.40.50.300">
    <property type="entry name" value="P-loop containing nucleotide triphosphate hydrolases"/>
    <property type="match status" value="1"/>
</dbReference>
<organism evidence="21 22">
    <name type="scientific">Pseudonocardia aurantiaca</name>
    <dbReference type="NCBI Taxonomy" id="75290"/>
    <lineage>
        <taxon>Bacteria</taxon>
        <taxon>Bacillati</taxon>
        <taxon>Actinomycetota</taxon>
        <taxon>Actinomycetes</taxon>
        <taxon>Pseudonocardiales</taxon>
        <taxon>Pseudonocardiaceae</taxon>
        <taxon>Pseudonocardia</taxon>
    </lineage>
</organism>
<comment type="subcellular location">
    <subcellularLocation>
        <location evidence="1">Cell inner membrane</location>
        <topology evidence="1">Multi-pass membrane protein</topology>
    </subcellularLocation>
</comment>
<evidence type="ECO:0000256" key="7">
    <source>
        <dbReference type="ARBA" id="ARBA00022519"/>
    </source>
</evidence>
<keyword evidence="12" id="KW-0067">ATP-binding</keyword>
<evidence type="ECO:0000313" key="22">
    <source>
        <dbReference type="Proteomes" id="UP001597145"/>
    </source>
</evidence>
<accession>A0ABW4FPZ0</accession>
<evidence type="ECO:0000256" key="12">
    <source>
        <dbReference type="ARBA" id="ARBA00022840"/>
    </source>
</evidence>
<proteinExistence type="inferred from homology"/>
<feature type="compositionally biased region" description="Pro residues" evidence="17">
    <location>
        <begin position="471"/>
        <end position="482"/>
    </location>
</feature>
<evidence type="ECO:0000256" key="9">
    <source>
        <dbReference type="ARBA" id="ARBA00022692"/>
    </source>
</evidence>
<dbReference type="GO" id="GO:0004715">
    <property type="term" value="F:non-membrane spanning protein tyrosine kinase activity"/>
    <property type="evidence" value="ECO:0007669"/>
    <property type="project" value="UniProtKB-EC"/>
</dbReference>
<dbReference type="InterPro" id="IPR027417">
    <property type="entry name" value="P-loop_NTPase"/>
</dbReference>
<dbReference type="SUPFAM" id="SSF52540">
    <property type="entry name" value="P-loop containing nucleoside triphosphate hydrolases"/>
    <property type="match status" value="1"/>
</dbReference>
<dbReference type="RefSeq" id="WP_343980414.1">
    <property type="nucleotide sequence ID" value="NZ_BAAAJG010000012.1"/>
</dbReference>
<dbReference type="Pfam" id="PF02706">
    <property type="entry name" value="Wzz"/>
    <property type="match status" value="1"/>
</dbReference>
<dbReference type="EC" id="2.7.10.2" evidence="5"/>
<keyword evidence="8 21" id="KW-0808">Transferase</keyword>
<evidence type="ECO:0000313" key="21">
    <source>
        <dbReference type="EMBL" id="MFD1532021.1"/>
    </source>
</evidence>
<feature type="compositionally biased region" description="Polar residues" evidence="17">
    <location>
        <begin position="484"/>
        <end position="494"/>
    </location>
</feature>
<name>A0ABW4FPZ0_9PSEU</name>
<evidence type="ECO:0000259" key="19">
    <source>
        <dbReference type="Pfam" id="PF02706"/>
    </source>
</evidence>
<feature type="compositionally biased region" description="Basic and acidic residues" evidence="17">
    <location>
        <begin position="233"/>
        <end position="243"/>
    </location>
</feature>
<evidence type="ECO:0000256" key="15">
    <source>
        <dbReference type="ARBA" id="ARBA00023137"/>
    </source>
</evidence>